<feature type="compositionally biased region" description="Polar residues" evidence="1">
    <location>
        <begin position="590"/>
        <end position="599"/>
    </location>
</feature>
<feature type="region of interest" description="Disordered" evidence="1">
    <location>
        <begin position="557"/>
        <end position="673"/>
    </location>
</feature>
<feature type="domain" description="BAH" evidence="2">
    <location>
        <begin position="813"/>
        <end position="980"/>
    </location>
</feature>
<dbReference type="EMBL" id="KZ308381">
    <property type="protein sequence ID" value="KAG8228677.1"/>
    <property type="molecule type" value="Genomic_DNA"/>
</dbReference>
<dbReference type="PANTHER" id="PTHR46576:SF1">
    <property type="entry name" value="BROMO ADJACENT HOMOLOGY DOMAIN-CONTAINING 1 PROTEIN"/>
    <property type="match status" value="1"/>
</dbReference>
<feature type="compositionally biased region" description="Low complexity" evidence="1">
    <location>
        <begin position="78"/>
        <end position="97"/>
    </location>
</feature>
<dbReference type="GO" id="GO:0003682">
    <property type="term" value="F:chromatin binding"/>
    <property type="evidence" value="ECO:0007669"/>
    <property type="project" value="InterPro"/>
</dbReference>
<accession>A0A8K0K5E0</accession>
<dbReference type="GO" id="GO:0000976">
    <property type="term" value="F:transcription cis-regulatory region binding"/>
    <property type="evidence" value="ECO:0007669"/>
    <property type="project" value="TreeGrafter"/>
</dbReference>
<gene>
    <name evidence="3" type="ORF">J437_LFUL008665</name>
</gene>
<feature type="compositionally biased region" description="Low complexity" evidence="1">
    <location>
        <begin position="653"/>
        <end position="667"/>
    </location>
</feature>
<organism evidence="3 4">
    <name type="scientific">Ladona fulva</name>
    <name type="common">Scarce chaser dragonfly</name>
    <name type="synonym">Libellula fulva</name>
    <dbReference type="NCBI Taxonomy" id="123851"/>
    <lineage>
        <taxon>Eukaryota</taxon>
        <taxon>Metazoa</taxon>
        <taxon>Ecdysozoa</taxon>
        <taxon>Arthropoda</taxon>
        <taxon>Hexapoda</taxon>
        <taxon>Insecta</taxon>
        <taxon>Pterygota</taxon>
        <taxon>Palaeoptera</taxon>
        <taxon>Odonata</taxon>
        <taxon>Epiprocta</taxon>
        <taxon>Anisoptera</taxon>
        <taxon>Libelluloidea</taxon>
        <taxon>Libellulidae</taxon>
        <taxon>Ladona</taxon>
    </lineage>
</organism>
<dbReference type="InterPro" id="IPR053032">
    <property type="entry name" value="BAH_domain-containing"/>
</dbReference>
<dbReference type="OrthoDB" id="1922186at2759"/>
<dbReference type="GO" id="GO:0005677">
    <property type="term" value="C:chromatin silencing complex"/>
    <property type="evidence" value="ECO:0007669"/>
    <property type="project" value="TreeGrafter"/>
</dbReference>
<dbReference type="SMART" id="SM00439">
    <property type="entry name" value="BAH"/>
    <property type="match status" value="1"/>
</dbReference>
<evidence type="ECO:0000313" key="3">
    <source>
        <dbReference type="EMBL" id="KAG8228677.1"/>
    </source>
</evidence>
<evidence type="ECO:0000313" key="4">
    <source>
        <dbReference type="Proteomes" id="UP000792457"/>
    </source>
</evidence>
<evidence type="ECO:0000256" key="1">
    <source>
        <dbReference type="SAM" id="MobiDB-lite"/>
    </source>
</evidence>
<dbReference type="Proteomes" id="UP000792457">
    <property type="component" value="Unassembled WGS sequence"/>
</dbReference>
<dbReference type="GO" id="GO:0045892">
    <property type="term" value="P:negative regulation of DNA-templated transcription"/>
    <property type="evidence" value="ECO:0007669"/>
    <property type="project" value="TreeGrafter"/>
</dbReference>
<feature type="region of interest" description="Disordered" evidence="1">
    <location>
        <begin position="117"/>
        <end position="168"/>
    </location>
</feature>
<dbReference type="Gene3D" id="2.30.30.490">
    <property type="match status" value="1"/>
</dbReference>
<feature type="compositionally biased region" description="Polar residues" evidence="1">
    <location>
        <begin position="691"/>
        <end position="701"/>
    </location>
</feature>
<protein>
    <recommendedName>
        <fullName evidence="2">BAH domain-containing protein</fullName>
    </recommendedName>
</protein>
<name>A0A8K0K5E0_LADFU</name>
<feature type="region of interest" description="Disordered" evidence="1">
    <location>
        <begin position="691"/>
        <end position="720"/>
    </location>
</feature>
<dbReference type="Pfam" id="PF01426">
    <property type="entry name" value="BAH"/>
    <property type="match status" value="1"/>
</dbReference>
<feature type="compositionally biased region" description="Polar residues" evidence="1">
    <location>
        <begin position="926"/>
        <end position="943"/>
    </location>
</feature>
<feature type="compositionally biased region" description="Basic residues" evidence="1">
    <location>
        <begin position="569"/>
        <end position="580"/>
    </location>
</feature>
<proteinExistence type="predicted"/>
<evidence type="ECO:0000259" key="2">
    <source>
        <dbReference type="PROSITE" id="PS51038"/>
    </source>
</evidence>
<reference evidence="3" key="1">
    <citation type="submission" date="2013-04" db="EMBL/GenBank/DDBJ databases">
        <authorList>
            <person name="Qu J."/>
            <person name="Murali S.C."/>
            <person name="Bandaranaike D."/>
            <person name="Bellair M."/>
            <person name="Blankenburg K."/>
            <person name="Chao H."/>
            <person name="Dinh H."/>
            <person name="Doddapaneni H."/>
            <person name="Downs B."/>
            <person name="Dugan-Rocha S."/>
            <person name="Elkadiri S."/>
            <person name="Gnanaolivu R.D."/>
            <person name="Hernandez B."/>
            <person name="Javaid M."/>
            <person name="Jayaseelan J.C."/>
            <person name="Lee S."/>
            <person name="Li M."/>
            <person name="Ming W."/>
            <person name="Munidasa M."/>
            <person name="Muniz J."/>
            <person name="Nguyen L."/>
            <person name="Ongeri F."/>
            <person name="Osuji N."/>
            <person name="Pu L.-L."/>
            <person name="Puazo M."/>
            <person name="Qu C."/>
            <person name="Quiroz J."/>
            <person name="Raj R."/>
            <person name="Weissenberger G."/>
            <person name="Xin Y."/>
            <person name="Zou X."/>
            <person name="Han Y."/>
            <person name="Richards S."/>
            <person name="Worley K."/>
            <person name="Muzny D."/>
            <person name="Gibbs R."/>
        </authorList>
    </citation>
    <scope>NUCLEOTIDE SEQUENCE</scope>
    <source>
        <strain evidence="3">Sampled in the wild</strain>
    </source>
</reference>
<dbReference type="AlphaFoldDB" id="A0A8K0K5E0"/>
<sequence>PQEAYQYYPGYSPGPPACYTHAPPDATYQPCPCPMQSCPKNVHTGPLTGESKGPGPATTEGSSNGGSNGLSFSPPPASASAVTSATPTASTAATVPPQMQLSPPAPVALLLLEPHAGNTAGKIPHHPPSPARGSAGGMPPLAPSAGTPTPSSTDTAETAITDPSSVSSAGSAVAAAVSVIADEKFDGTSHADQIIDLLVPNVPRVPEDCAPDAREQCPAAEESPSIVPDNIQQQSCEEMTVTQEQQCMLESKKHFEAWAVSDIHKIEAGDCIKSPYNQYEKEEMITLMKTGKEAMKENGLDEVSKNLITINPYQKTFCNPLLYGDTLSMKQGSKILDTCDLLREVPEKELKGEVKSEDESFKEEKDVEMMTDQVQFHQKGPIAEYDSSRKRRLSNHDRLDNISSKKMREDVVSPVVEDFQSSVEMKLIPPKKASPGEKRPADGCPTILLPKKVKNGFKYQHTNECEVNGSNCCTIENSLKTTEPSVVSECGAQVQQTPNAGLVADKGSQPLPPVPKTVPNDCQFQVVEEAQTNCRLNNTRLNGAKDHAVQDVLAVPLNMLPPSTSQPSKPKKTPTRRRRNCSAESKKTCKASTVDSSPSVDELPITEFPQPSCRTNGIIGKGRHNPQTVPARRHSSSATSRGSKKGAKKVSILRSLSESPPLPSSLAAEREPEAVEEAKLKKVTDINVATENGLKTSQNETELSEPVSMPPPVTVSKKSKKTGVVPHCKTSKAVNKPGKSADYVLGCCASVDQSVTLEAISLLNKVPKKLLSPKWSNGWTWEGKYYYSKIFLTSDDNPVVRKCYPSMRHVEGDLICARDCVLLKSGTRKVDLPFVAKVAALWENPEDGEMMVSLLWYYRPEHTEHGRKKEDMEDEIFASKHKDTNSVACIEDKCYVLTFNEYCRYRKEVRRIEEALPLPPLVVPEISSSQGPNESCSNLSNGQGAPRRKRHPPPSHVSPDMVFFCRRVYDFRQKRILKNPG</sequence>
<reference evidence="3" key="2">
    <citation type="submission" date="2017-10" db="EMBL/GenBank/DDBJ databases">
        <title>Ladona fulva Genome sequencing and assembly.</title>
        <authorList>
            <person name="Murali S."/>
            <person name="Richards S."/>
            <person name="Bandaranaike D."/>
            <person name="Bellair M."/>
            <person name="Blankenburg K."/>
            <person name="Chao H."/>
            <person name="Dinh H."/>
            <person name="Doddapaneni H."/>
            <person name="Dugan-Rocha S."/>
            <person name="Elkadiri S."/>
            <person name="Gnanaolivu R."/>
            <person name="Hernandez B."/>
            <person name="Skinner E."/>
            <person name="Javaid M."/>
            <person name="Lee S."/>
            <person name="Li M."/>
            <person name="Ming W."/>
            <person name="Munidasa M."/>
            <person name="Muniz J."/>
            <person name="Nguyen L."/>
            <person name="Hughes D."/>
            <person name="Osuji N."/>
            <person name="Pu L.-L."/>
            <person name="Puazo M."/>
            <person name="Qu C."/>
            <person name="Quiroz J."/>
            <person name="Raj R."/>
            <person name="Weissenberger G."/>
            <person name="Xin Y."/>
            <person name="Zou X."/>
            <person name="Han Y."/>
            <person name="Worley K."/>
            <person name="Muzny D."/>
            <person name="Gibbs R."/>
        </authorList>
    </citation>
    <scope>NUCLEOTIDE SEQUENCE</scope>
    <source>
        <strain evidence="3">Sampled in the wild</strain>
    </source>
</reference>
<dbReference type="InterPro" id="IPR043151">
    <property type="entry name" value="BAH_sf"/>
</dbReference>
<feature type="region of interest" description="Disordered" evidence="1">
    <location>
        <begin position="926"/>
        <end position="958"/>
    </location>
</feature>
<dbReference type="PANTHER" id="PTHR46576">
    <property type="entry name" value="BROMO ADJACENT HOMOLOGY DOMAIN-CONTAINING 1 PROTEIN"/>
    <property type="match status" value="1"/>
</dbReference>
<comment type="caution">
    <text evidence="3">The sequence shown here is derived from an EMBL/GenBank/DDBJ whole genome shotgun (WGS) entry which is preliminary data.</text>
</comment>
<feature type="region of interest" description="Disordered" evidence="1">
    <location>
        <begin position="39"/>
        <end position="100"/>
    </location>
</feature>
<dbReference type="GO" id="GO:0031507">
    <property type="term" value="P:heterochromatin formation"/>
    <property type="evidence" value="ECO:0007669"/>
    <property type="project" value="TreeGrafter"/>
</dbReference>
<keyword evidence="4" id="KW-1185">Reference proteome</keyword>
<feature type="non-terminal residue" evidence="3">
    <location>
        <position position="1"/>
    </location>
</feature>
<feature type="compositionally biased region" description="Polar residues" evidence="1">
    <location>
        <begin position="146"/>
        <end position="163"/>
    </location>
</feature>
<dbReference type="InterPro" id="IPR001025">
    <property type="entry name" value="BAH_dom"/>
</dbReference>
<dbReference type="PROSITE" id="PS51038">
    <property type="entry name" value="BAH"/>
    <property type="match status" value="1"/>
</dbReference>